<dbReference type="PANTHER" id="PTHR46082">
    <property type="entry name" value="ATP/GTP-BINDING PROTEIN-RELATED"/>
    <property type="match status" value="1"/>
</dbReference>
<dbReference type="Proteomes" id="UP000717696">
    <property type="component" value="Unassembled WGS sequence"/>
</dbReference>
<sequence>MASNNKQFSCADYHVAWICPVTNVELGPALLMLDEKHSPPTYDTHYDENTYIFGTIAGHAVVIATCPQGETGNVNAGRLTGSMFKTFPNIRMAVLVGIGGGIPRPTVSENPLDNIHLGDVVVGWPGDGKPACVYHDRGKSKVDGKFEMVGTMQNPDWRLTNALGVLATEAQFGRTTLDDQLARLQKYKQFAHPGLEHDRLFRATYHHIGEYGSNCVACDQNGLIQRPQRTEDDKNKLVFHQGRIATVNSVIQDGELRDQIGARCGRALCVEMEAAGVDVNRRCLIIRGISDYADSHKNDVWRSHAAGNAAAFTRELLYRIQPDEARNVERIAEGNHPYWTQFILEGVPWTDKFVDRPSEMAELERVLLPESHNQRQKLFFLHGLGGIGKTQLAAGFARRYSRRFSSVFWLDGSSRVNLERSFFNVAMRLPRGQISTELDECLRLRQEKMDMGAVRGVIQWLCLPANQAWLLIFDNVDRHHPSMTLDPSAYDVARYFPLADHGSILVTSRLSSLTHRWDGLEVRKLEDLAQSMLEKYAGKPLTDASLILPLLDGLPLALAQAGTYLRETNMEVSTYVKHYRQRWESLMTKQDQFPLEQYKRPMLATWEMSYEQIRSQDPGTADLLKLWAFLDNRDLWYDLIASAPVACTDSDILKSLREVTKDELERADAFRLLSRYSLVSANTRSLDSPHEDAASYSMHSVLHQWCSRLSVGQEKVTFLGYAAILVASLVPSEDRSASWKLRRRLLPHSNRVYRWIIELQENSDGASDHIRPWVFTKLGDLFASQDKLEESEWMHRRALERYKKELGAEDILALDTAKTLGNIYMSQGKLGPAEKIYQEALKGMEKTLGTGHMSTLNTVNNLGNLYARQGKLDEAEEMLRRALDGNEKTLGTAHVSTLGIVNNLGSLYKAQGRLGEAEVMYQQALEGRKKNLGIDHQMTLQTIHNLGTLFKEQGRLDKAEKMYRQALDGKKKVLGHGHTSTLTTIDNLGNLYAEQGKLDEAKELFLRALEGKEKALGTAHISTLGTVNNLGSLYVRQGKPGKAENMFRRALGGYERTLNPQAISRSIPALDAAYNLGILLVTSHEADKARELISRALEGYQQVLGNDHSKCQQVRERLNRLDELAFQRQLGSNKKAKRAHTSSQSGEGLGHRGEASTPASARHSHLCARTLSSLGPSRGTFG</sequence>
<organism evidence="3 4">
    <name type="scientific">Dactylonectria estremocensis</name>
    <dbReference type="NCBI Taxonomy" id="1079267"/>
    <lineage>
        <taxon>Eukaryota</taxon>
        <taxon>Fungi</taxon>
        <taxon>Dikarya</taxon>
        <taxon>Ascomycota</taxon>
        <taxon>Pezizomycotina</taxon>
        <taxon>Sordariomycetes</taxon>
        <taxon>Hypocreomycetidae</taxon>
        <taxon>Hypocreales</taxon>
        <taxon>Nectriaceae</taxon>
        <taxon>Dactylonectria</taxon>
    </lineage>
</organism>
<dbReference type="InterPro" id="IPR027417">
    <property type="entry name" value="P-loop_NTPase"/>
</dbReference>
<dbReference type="PROSITE" id="PS50005">
    <property type="entry name" value="TPR"/>
    <property type="match status" value="3"/>
</dbReference>
<dbReference type="SUPFAM" id="SSF48452">
    <property type="entry name" value="TPR-like"/>
    <property type="match status" value="1"/>
</dbReference>
<protein>
    <submittedName>
        <fullName evidence="3">Pfs, NB-ARC and TPR domain protein</fullName>
    </submittedName>
</protein>
<proteinExistence type="predicted"/>
<gene>
    <name evidence="3" type="ORF">B0J13DRAFT_501316</name>
</gene>
<dbReference type="GO" id="GO:0003824">
    <property type="term" value="F:catalytic activity"/>
    <property type="evidence" value="ECO:0007669"/>
    <property type="project" value="InterPro"/>
</dbReference>
<reference evidence="3" key="1">
    <citation type="journal article" date="2021" name="Nat. Commun.">
        <title>Genetic determinants of endophytism in the Arabidopsis root mycobiome.</title>
        <authorList>
            <person name="Mesny F."/>
            <person name="Miyauchi S."/>
            <person name="Thiergart T."/>
            <person name="Pickel B."/>
            <person name="Atanasova L."/>
            <person name="Karlsson M."/>
            <person name="Huettel B."/>
            <person name="Barry K.W."/>
            <person name="Haridas S."/>
            <person name="Chen C."/>
            <person name="Bauer D."/>
            <person name="Andreopoulos W."/>
            <person name="Pangilinan J."/>
            <person name="LaButti K."/>
            <person name="Riley R."/>
            <person name="Lipzen A."/>
            <person name="Clum A."/>
            <person name="Drula E."/>
            <person name="Henrissat B."/>
            <person name="Kohler A."/>
            <person name="Grigoriev I.V."/>
            <person name="Martin F.M."/>
            <person name="Hacquard S."/>
        </authorList>
    </citation>
    <scope>NUCLEOTIDE SEQUENCE</scope>
    <source>
        <strain evidence="3">MPI-CAGE-AT-0021</strain>
    </source>
</reference>
<dbReference type="InterPro" id="IPR035994">
    <property type="entry name" value="Nucleoside_phosphorylase_sf"/>
</dbReference>
<dbReference type="NCBIfam" id="NF040586">
    <property type="entry name" value="FxSxx_TPR"/>
    <property type="match status" value="1"/>
</dbReference>
<accession>A0A9P9EUI9</accession>
<dbReference type="Gene3D" id="1.25.40.10">
    <property type="entry name" value="Tetratricopeptide repeat domain"/>
    <property type="match status" value="2"/>
</dbReference>
<keyword evidence="1" id="KW-0802">TPR repeat</keyword>
<dbReference type="InterPro" id="IPR019734">
    <property type="entry name" value="TPR_rpt"/>
</dbReference>
<dbReference type="SMART" id="SM00028">
    <property type="entry name" value="TPR"/>
    <property type="match status" value="8"/>
</dbReference>
<dbReference type="InterPro" id="IPR011990">
    <property type="entry name" value="TPR-like_helical_dom_sf"/>
</dbReference>
<dbReference type="SUPFAM" id="SSF53167">
    <property type="entry name" value="Purine and uridine phosphorylases"/>
    <property type="match status" value="1"/>
</dbReference>
<evidence type="ECO:0000256" key="1">
    <source>
        <dbReference type="PROSITE-ProRule" id="PRU00339"/>
    </source>
</evidence>
<dbReference type="AlphaFoldDB" id="A0A9P9EUI9"/>
<evidence type="ECO:0000313" key="4">
    <source>
        <dbReference type="Proteomes" id="UP000717696"/>
    </source>
</evidence>
<dbReference type="Pfam" id="PF13374">
    <property type="entry name" value="TPR_10"/>
    <property type="match status" value="1"/>
</dbReference>
<dbReference type="Gene3D" id="3.40.50.1580">
    <property type="entry name" value="Nucleoside phosphorylase domain"/>
    <property type="match status" value="1"/>
</dbReference>
<feature type="region of interest" description="Disordered" evidence="2">
    <location>
        <begin position="1129"/>
        <end position="1182"/>
    </location>
</feature>
<dbReference type="PANTHER" id="PTHR46082:SF6">
    <property type="entry name" value="AAA+ ATPASE DOMAIN-CONTAINING PROTEIN-RELATED"/>
    <property type="match status" value="1"/>
</dbReference>
<evidence type="ECO:0000256" key="2">
    <source>
        <dbReference type="SAM" id="MobiDB-lite"/>
    </source>
</evidence>
<dbReference type="InterPro" id="IPR053137">
    <property type="entry name" value="NLR-like"/>
</dbReference>
<feature type="repeat" description="TPR" evidence="1">
    <location>
        <begin position="856"/>
        <end position="889"/>
    </location>
</feature>
<evidence type="ECO:0000313" key="3">
    <source>
        <dbReference type="EMBL" id="KAH7145554.1"/>
    </source>
</evidence>
<name>A0A9P9EUI9_9HYPO</name>
<dbReference type="Gene3D" id="3.40.50.300">
    <property type="entry name" value="P-loop containing nucleotide triphosphate hydrolases"/>
    <property type="match status" value="1"/>
</dbReference>
<dbReference type="GO" id="GO:0009116">
    <property type="term" value="P:nucleoside metabolic process"/>
    <property type="evidence" value="ECO:0007669"/>
    <property type="project" value="InterPro"/>
</dbReference>
<feature type="repeat" description="TPR" evidence="1">
    <location>
        <begin position="940"/>
        <end position="973"/>
    </location>
</feature>
<feature type="repeat" description="TPR" evidence="1">
    <location>
        <begin position="982"/>
        <end position="1015"/>
    </location>
</feature>
<dbReference type="SUPFAM" id="SSF52540">
    <property type="entry name" value="P-loop containing nucleoside triphosphate hydrolases"/>
    <property type="match status" value="1"/>
</dbReference>
<dbReference type="OrthoDB" id="626167at2759"/>
<comment type="caution">
    <text evidence="3">The sequence shown here is derived from an EMBL/GenBank/DDBJ whole genome shotgun (WGS) entry which is preliminary data.</text>
</comment>
<dbReference type="EMBL" id="JAGMUU010000009">
    <property type="protein sequence ID" value="KAH7145554.1"/>
    <property type="molecule type" value="Genomic_DNA"/>
</dbReference>
<dbReference type="Pfam" id="PF13424">
    <property type="entry name" value="TPR_12"/>
    <property type="match status" value="3"/>
</dbReference>
<dbReference type="PRINTS" id="PR00364">
    <property type="entry name" value="DISEASERSIST"/>
</dbReference>
<keyword evidence="4" id="KW-1185">Reference proteome</keyword>